<evidence type="ECO:0000256" key="3">
    <source>
        <dbReference type="ARBA" id="ARBA00022475"/>
    </source>
</evidence>
<dbReference type="Proteomes" id="UP000784880">
    <property type="component" value="Unassembled WGS sequence"/>
</dbReference>
<dbReference type="InterPro" id="IPR050445">
    <property type="entry name" value="Bact_polysacc_biosynth/exp"/>
</dbReference>
<evidence type="ECO:0000256" key="7">
    <source>
        <dbReference type="SAM" id="MobiDB-lite"/>
    </source>
</evidence>
<keyword evidence="4 8" id="KW-0812">Transmembrane</keyword>
<gene>
    <name evidence="10" type="ORF">KS419_10470</name>
</gene>
<keyword evidence="3" id="KW-1003">Cell membrane</keyword>
<organism evidence="10 11">
    <name type="scientific">Evansella tamaricis</name>
    <dbReference type="NCBI Taxonomy" id="2069301"/>
    <lineage>
        <taxon>Bacteria</taxon>
        <taxon>Bacillati</taxon>
        <taxon>Bacillota</taxon>
        <taxon>Bacilli</taxon>
        <taxon>Bacillales</taxon>
        <taxon>Bacillaceae</taxon>
        <taxon>Evansella</taxon>
    </lineage>
</organism>
<sequence length="250" mass="27973">MEIEISFLDLFNEIKNKIKLILSITLITLVTTSLISFYLITPKYESTTLLLINQSKVEGDIYSSSDIRTNLELIHTYNVIITSPRILDYVIEELSLPQTYKELSNQISIGNQGQSQVVSISVKDEDPQKAMVIANKIAEVSQREIVEIMNVDNITILTSAEVSNSPISPNHSVNLFIGFALGIAISIGFIFLKKIFDNSIITEEDIEKDLELPVLGSIMIINQQNDKTIRKTSGKKSNLSRQRRGNVNIG</sequence>
<dbReference type="Pfam" id="PF02706">
    <property type="entry name" value="Wzz"/>
    <property type="match status" value="1"/>
</dbReference>
<feature type="transmembrane region" description="Helical" evidence="8">
    <location>
        <begin position="20"/>
        <end position="40"/>
    </location>
</feature>
<feature type="domain" description="Polysaccharide chain length determinant N-terminal" evidence="9">
    <location>
        <begin position="4"/>
        <end position="94"/>
    </location>
</feature>
<dbReference type="RefSeq" id="WP_217066351.1">
    <property type="nucleotide sequence ID" value="NZ_JAHQCS010000094.1"/>
</dbReference>
<dbReference type="PANTHER" id="PTHR32309:SF13">
    <property type="entry name" value="FERRIC ENTEROBACTIN TRANSPORT PROTEIN FEPE"/>
    <property type="match status" value="1"/>
</dbReference>
<comment type="caution">
    <text evidence="10">The sequence shown here is derived from an EMBL/GenBank/DDBJ whole genome shotgun (WGS) entry which is preliminary data.</text>
</comment>
<evidence type="ECO:0000256" key="5">
    <source>
        <dbReference type="ARBA" id="ARBA00022989"/>
    </source>
</evidence>
<proteinExistence type="inferred from homology"/>
<evidence type="ECO:0000313" key="10">
    <source>
        <dbReference type="EMBL" id="MBU9712165.1"/>
    </source>
</evidence>
<evidence type="ECO:0000256" key="6">
    <source>
        <dbReference type="ARBA" id="ARBA00023136"/>
    </source>
</evidence>
<evidence type="ECO:0000256" key="8">
    <source>
        <dbReference type="SAM" id="Phobius"/>
    </source>
</evidence>
<feature type="transmembrane region" description="Helical" evidence="8">
    <location>
        <begin position="173"/>
        <end position="192"/>
    </location>
</feature>
<evidence type="ECO:0000313" key="11">
    <source>
        <dbReference type="Proteomes" id="UP000784880"/>
    </source>
</evidence>
<comment type="similarity">
    <text evidence="2">Belongs to the CpsC/CapA family.</text>
</comment>
<evidence type="ECO:0000256" key="1">
    <source>
        <dbReference type="ARBA" id="ARBA00004651"/>
    </source>
</evidence>
<evidence type="ECO:0000256" key="2">
    <source>
        <dbReference type="ARBA" id="ARBA00006683"/>
    </source>
</evidence>
<comment type="subcellular location">
    <subcellularLocation>
        <location evidence="1">Cell membrane</location>
        <topology evidence="1">Multi-pass membrane protein</topology>
    </subcellularLocation>
</comment>
<evidence type="ECO:0000256" key="4">
    <source>
        <dbReference type="ARBA" id="ARBA00022692"/>
    </source>
</evidence>
<feature type="region of interest" description="Disordered" evidence="7">
    <location>
        <begin position="229"/>
        <end position="250"/>
    </location>
</feature>
<keyword evidence="6 8" id="KW-0472">Membrane</keyword>
<keyword evidence="5 8" id="KW-1133">Transmembrane helix</keyword>
<reference evidence="10 11" key="1">
    <citation type="submission" date="2021-06" db="EMBL/GenBank/DDBJ databases">
        <title>Bacillus sp. RD4P76, an endophyte from a halophyte.</title>
        <authorList>
            <person name="Sun J.-Q."/>
        </authorList>
    </citation>
    <scope>NUCLEOTIDE SEQUENCE [LARGE SCALE GENOMIC DNA]</scope>
    <source>
        <strain evidence="10 11">CGMCC 1.15917</strain>
    </source>
</reference>
<dbReference type="EMBL" id="JAHQCS010000094">
    <property type="protein sequence ID" value="MBU9712165.1"/>
    <property type="molecule type" value="Genomic_DNA"/>
</dbReference>
<keyword evidence="11" id="KW-1185">Reference proteome</keyword>
<evidence type="ECO:0000259" key="9">
    <source>
        <dbReference type="Pfam" id="PF02706"/>
    </source>
</evidence>
<name>A0ABS6JER3_9BACI</name>
<protein>
    <submittedName>
        <fullName evidence="10">Capsular biosynthesis protein</fullName>
    </submittedName>
</protein>
<accession>A0ABS6JER3</accession>
<dbReference type="InterPro" id="IPR003856">
    <property type="entry name" value="LPS_length_determ_N"/>
</dbReference>
<dbReference type="PANTHER" id="PTHR32309">
    <property type="entry name" value="TYROSINE-PROTEIN KINASE"/>
    <property type="match status" value="1"/>
</dbReference>